<feature type="signal peptide" evidence="9">
    <location>
        <begin position="1"/>
        <end position="28"/>
    </location>
</feature>
<keyword evidence="6" id="KW-0408">Iron</keyword>
<evidence type="ECO:0000313" key="10">
    <source>
        <dbReference type="EMBL" id="MBM0107959.1"/>
    </source>
</evidence>
<feature type="transmembrane region" description="Helical" evidence="8">
    <location>
        <begin position="228"/>
        <end position="246"/>
    </location>
</feature>
<dbReference type="Gene3D" id="1.20.5.100">
    <property type="entry name" value="Cytochrome c1, transmembrane anchor, C-terminal"/>
    <property type="match status" value="1"/>
</dbReference>
<evidence type="ECO:0000256" key="2">
    <source>
        <dbReference type="ARBA" id="ARBA00022617"/>
    </source>
</evidence>
<evidence type="ECO:0000256" key="5">
    <source>
        <dbReference type="ARBA" id="ARBA00022989"/>
    </source>
</evidence>
<dbReference type="SUPFAM" id="SSF46626">
    <property type="entry name" value="Cytochrome c"/>
    <property type="match status" value="1"/>
</dbReference>
<dbReference type="PRINTS" id="PR00603">
    <property type="entry name" value="CYTOCHROMEC1"/>
</dbReference>
<keyword evidence="9" id="KW-0732">Signal</keyword>
<keyword evidence="5 8" id="KW-1133">Transmembrane helix</keyword>
<dbReference type="Pfam" id="PF02167">
    <property type="entry name" value="Cytochrom_C1"/>
    <property type="match status" value="2"/>
</dbReference>
<dbReference type="Gene3D" id="1.10.760.10">
    <property type="entry name" value="Cytochrome c-like domain"/>
    <property type="match status" value="1"/>
</dbReference>
<evidence type="ECO:0000256" key="4">
    <source>
        <dbReference type="ARBA" id="ARBA00022723"/>
    </source>
</evidence>
<evidence type="ECO:0000256" key="9">
    <source>
        <dbReference type="SAM" id="SignalP"/>
    </source>
</evidence>
<keyword evidence="3 8" id="KW-0812">Transmembrane</keyword>
<dbReference type="Proteomes" id="UP000661077">
    <property type="component" value="Unassembled WGS sequence"/>
</dbReference>
<evidence type="ECO:0000256" key="3">
    <source>
        <dbReference type="ARBA" id="ARBA00022692"/>
    </source>
</evidence>
<keyword evidence="7 8" id="KW-0472">Membrane</keyword>
<comment type="caution">
    <text evidence="10">The sequence shown here is derived from an EMBL/GenBank/DDBJ whole genome shotgun (WGS) entry which is preliminary data.</text>
</comment>
<evidence type="ECO:0000313" key="11">
    <source>
        <dbReference type="Proteomes" id="UP000661077"/>
    </source>
</evidence>
<keyword evidence="2" id="KW-0349">Heme</keyword>
<dbReference type="EMBL" id="JAEVLS010000006">
    <property type="protein sequence ID" value="MBM0107959.1"/>
    <property type="molecule type" value="Genomic_DNA"/>
</dbReference>
<gene>
    <name evidence="10" type="ORF">JM946_24760</name>
</gene>
<dbReference type="PANTHER" id="PTHR10266:SF3">
    <property type="entry name" value="CYTOCHROME C1, HEME PROTEIN, MITOCHONDRIAL"/>
    <property type="match status" value="1"/>
</dbReference>
<proteinExistence type="predicted"/>
<dbReference type="InterPro" id="IPR002326">
    <property type="entry name" value="Cyt_c1"/>
</dbReference>
<organism evidence="10 11">
    <name type="scientific">Steroidobacter gossypii</name>
    <dbReference type="NCBI Taxonomy" id="2805490"/>
    <lineage>
        <taxon>Bacteria</taxon>
        <taxon>Pseudomonadati</taxon>
        <taxon>Pseudomonadota</taxon>
        <taxon>Gammaproteobacteria</taxon>
        <taxon>Steroidobacterales</taxon>
        <taxon>Steroidobacteraceae</taxon>
        <taxon>Steroidobacter</taxon>
    </lineage>
</organism>
<evidence type="ECO:0000256" key="1">
    <source>
        <dbReference type="ARBA" id="ARBA00004370"/>
    </source>
</evidence>
<protein>
    <submittedName>
        <fullName evidence="10">Cytochrome c1</fullName>
    </submittedName>
</protein>
<dbReference type="PANTHER" id="PTHR10266">
    <property type="entry name" value="CYTOCHROME C1"/>
    <property type="match status" value="1"/>
</dbReference>
<name>A0ABS1X412_9GAMM</name>
<keyword evidence="11" id="KW-1185">Reference proteome</keyword>
<comment type="subcellular location">
    <subcellularLocation>
        <location evidence="1">Membrane</location>
    </subcellularLocation>
</comment>
<evidence type="ECO:0000256" key="6">
    <source>
        <dbReference type="ARBA" id="ARBA00023004"/>
    </source>
</evidence>
<dbReference type="InterPro" id="IPR036909">
    <property type="entry name" value="Cyt_c-like_dom_sf"/>
</dbReference>
<evidence type="ECO:0000256" key="7">
    <source>
        <dbReference type="ARBA" id="ARBA00023136"/>
    </source>
</evidence>
<accession>A0ABS1X412</accession>
<evidence type="ECO:0000256" key="8">
    <source>
        <dbReference type="SAM" id="Phobius"/>
    </source>
</evidence>
<feature type="chain" id="PRO_5045442364" evidence="9">
    <location>
        <begin position="29"/>
        <end position="255"/>
    </location>
</feature>
<keyword evidence="4" id="KW-0479">Metal-binding</keyword>
<sequence>MMKKTFHKLFLGAVGVTALSWSTVGATAESGAPLQLARNDVANTASLQRGARNYVNYCSGCHSAKYVRYSRLAEDLLLTEKQVTDNLMFSGERIHDTIKIAMRPEDASHWFGTTPPDLSLIARSRGTDYIYSFLKSFYLDPSRPTGTNNLILPGTSMPHVLWELQGLQRAVYDGQSDAEHNAVHKKFKEFELAKQGSLSPQEYDQFVRDTVNFLDYIAEPMQIERKNLGMRVLAFLIVFFLFAYFLKKEFWKDVK</sequence>
<reference evidence="10 11" key="1">
    <citation type="journal article" date="2021" name="Int. J. Syst. Evol. Microbiol.">
        <title>Steroidobacter gossypii sp. nov., isolated from soil of cotton cropping field.</title>
        <authorList>
            <person name="Huang R."/>
            <person name="Yang S."/>
            <person name="Zhen C."/>
            <person name="Liu W."/>
        </authorList>
    </citation>
    <scope>NUCLEOTIDE SEQUENCE [LARGE SCALE GENOMIC DNA]</scope>
    <source>
        <strain evidence="10 11">S1-65</strain>
    </source>
</reference>